<proteinExistence type="predicted"/>
<sequence length="229" mass="25079">MGRRTQASILPLSVTGESTVQATADAVKDQFGLLNLLVNVWHTFYSQLQNDASWNSIIAAYGSHGALIECLGLFYKMVDNSIWPDRVIFLAIISACGLAGEIDEGINYFYSMTNGYGIPGKIEHYACMADLFGGAGRVKEAFEMIKTMPFPPDAGVWGTLLGASWLHGHVELASIGSQQWSLKILEQLKRSMGSAGLKWIGLPICLLQLIEIIRNLTKYVPSLSFSSKN</sequence>
<evidence type="ECO:0000313" key="2">
    <source>
        <dbReference type="Proteomes" id="UP001057402"/>
    </source>
</evidence>
<reference evidence="2" key="1">
    <citation type="journal article" date="2023" name="Front. Plant Sci.">
        <title>Chromosomal-level genome assembly of Melastoma candidum provides insights into trichome evolution.</title>
        <authorList>
            <person name="Zhong Y."/>
            <person name="Wu W."/>
            <person name="Sun C."/>
            <person name="Zou P."/>
            <person name="Liu Y."/>
            <person name="Dai S."/>
            <person name="Zhou R."/>
        </authorList>
    </citation>
    <scope>NUCLEOTIDE SEQUENCE [LARGE SCALE GENOMIC DNA]</scope>
</reference>
<accession>A0ACB9L2A6</accession>
<gene>
    <name evidence="1" type="ORF">MLD38_039256</name>
</gene>
<name>A0ACB9L2A6_9MYRT</name>
<organism evidence="1 2">
    <name type="scientific">Melastoma candidum</name>
    <dbReference type="NCBI Taxonomy" id="119954"/>
    <lineage>
        <taxon>Eukaryota</taxon>
        <taxon>Viridiplantae</taxon>
        <taxon>Streptophyta</taxon>
        <taxon>Embryophyta</taxon>
        <taxon>Tracheophyta</taxon>
        <taxon>Spermatophyta</taxon>
        <taxon>Magnoliopsida</taxon>
        <taxon>eudicotyledons</taxon>
        <taxon>Gunneridae</taxon>
        <taxon>Pentapetalae</taxon>
        <taxon>rosids</taxon>
        <taxon>malvids</taxon>
        <taxon>Myrtales</taxon>
        <taxon>Melastomataceae</taxon>
        <taxon>Melastomatoideae</taxon>
        <taxon>Melastomateae</taxon>
        <taxon>Melastoma</taxon>
    </lineage>
</organism>
<comment type="caution">
    <text evidence="1">The sequence shown here is derived from an EMBL/GenBank/DDBJ whole genome shotgun (WGS) entry which is preliminary data.</text>
</comment>
<dbReference type="EMBL" id="CM042891">
    <property type="protein sequence ID" value="KAI4303654.1"/>
    <property type="molecule type" value="Genomic_DNA"/>
</dbReference>
<evidence type="ECO:0000313" key="1">
    <source>
        <dbReference type="EMBL" id="KAI4303654.1"/>
    </source>
</evidence>
<protein>
    <submittedName>
        <fullName evidence="1">Uncharacterized protein</fullName>
    </submittedName>
</protein>
<dbReference type="Proteomes" id="UP001057402">
    <property type="component" value="Chromosome 12"/>
</dbReference>
<keyword evidence="2" id="KW-1185">Reference proteome</keyword>